<reference evidence="1 2" key="1">
    <citation type="journal article" date="2014" name="Genome Biol. Evol.">
        <title>The genome of the myxosporean Thelohanellus kitauei shows adaptations to nutrient acquisition within its fish host.</title>
        <authorList>
            <person name="Yang Y."/>
            <person name="Xiong J."/>
            <person name="Zhou Z."/>
            <person name="Huo F."/>
            <person name="Miao W."/>
            <person name="Ran C."/>
            <person name="Liu Y."/>
            <person name="Zhang J."/>
            <person name="Feng J."/>
            <person name="Wang M."/>
            <person name="Wang M."/>
            <person name="Wang L."/>
            <person name="Yao B."/>
        </authorList>
    </citation>
    <scope>NUCLEOTIDE SEQUENCE [LARGE SCALE GENOMIC DNA]</scope>
    <source>
        <strain evidence="1">Wuqing</strain>
    </source>
</reference>
<comment type="caution">
    <text evidence="1">The sequence shown here is derived from an EMBL/GenBank/DDBJ whole genome shotgun (WGS) entry which is preliminary data.</text>
</comment>
<dbReference type="EMBL" id="JWZT01003512">
    <property type="protein sequence ID" value="KII66523.1"/>
    <property type="molecule type" value="Genomic_DNA"/>
</dbReference>
<gene>
    <name evidence="1" type="ORF">RF11_15982</name>
</gene>
<dbReference type="AlphaFoldDB" id="A0A0C2JBF2"/>
<accession>A0A0C2JBF2</accession>
<evidence type="ECO:0000313" key="2">
    <source>
        <dbReference type="Proteomes" id="UP000031668"/>
    </source>
</evidence>
<evidence type="ECO:0000313" key="1">
    <source>
        <dbReference type="EMBL" id="KII66523.1"/>
    </source>
</evidence>
<dbReference type="Proteomes" id="UP000031668">
    <property type="component" value="Unassembled WGS sequence"/>
</dbReference>
<organism evidence="1 2">
    <name type="scientific">Thelohanellus kitauei</name>
    <name type="common">Myxosporean</name>
    <dbReference type="NCBI Taxonomy" id="669202"/>
    <lineage>
        <taxon>Eukaryota</taxon>
        <taxon>Metazoa</taxon>
        <taxon>Cnidaria</taxon>
        <taxon>Myxozoa</taxon>
        <taxon>Myxosporea</taxon>
        <taxon>Bivalvulida</taxon>
        <taxon>Platysporina</taxon>
        <taxon>Myxobolidae</taxon>
        <taxon>Thelohanellus</taxon>
    </lineage>
</organism>
<keyword evidence="2" id="KW-1185">Reference proteome</keyword>
<proteinExistence type="predicted"/>
<protein>
    <submittedName>
        <fullName evidence="1">Uncharacterized protein</fullName>
    </submittedName>
</protein>
<name>A0A0C2JBF2_THEKT</name>
<sequence length="187" mass="21153">MWNENNALQNFVDKLLAPDPRLVIRDDIQNDETGLREAIIGCSLRYSVEDLRDTNVIQACCDMIHQAILSGDGNFMSSEIRNNMFEFDPTACLEISEIRLLRVPTIFKIFSTAIGSSSGAKFRHSKPFGHHSSPSFWCASVLNTSHCEFLTSAPRIPRLRSAYINIFTVNYSDHRVMDVCGWITMTS</sequence>